<evidence type="ECO:0000256" key="5">
    <source>
        <dbReference type="RuleBase" id="RU362026"/>
    </source>
</evidence>
<dbReference type="GO" id="GO:0005737">
    <property type="term" value="C:cytoplasm"/>
    <property type="evidence" value="ECO:0007669"/>
    <property type="project" value="TreeGrafter"/>
</dbReference>
<comment type="similarity">
    <text evidence="1 5">Belongs to the N(4)/N(6)-methyltransferase family.</text>
</comment>
<dbReference type="InterPro" id="IPR002052">
    <property type="entry name" value="DNA_methylase_N6_adenine_CS"/>
</dbReference>
<keyword evidence="3" id="KW-0808">Transferase</keyword>
<evidence type="ECO:0000256" key="1">
    <source>
        <dbReference type="ARBA" id="ARBA00006594"/>
    </source>
</evidence>
<sequence>MKLKAYGKENSYPCAESLVVVDTPQAQGYSLEQVKNKVILGDALKVLKKLPSEAVDMVFIDPPYFLQLPNKTLRRWKVKSLVEAVQDDWDKFSSFVEYDTFMTQILSEARRVMKPNATIWVIATYHSIFRIGKIMQDLGYWILNDVIWVKTNPMPNWLGVRFTNATETLIWAVKDKKVKKYTFNREAAKEYGIGKIGANVWVLPICTGAERLKDGRGKRLHSTQKPVELLRRVLLTSTKEGDIVLDPVAGVGTTGYVARCLKRNFIMIEINPRYVEGIKKRFRDISLGNVPE</sequence>
<dbReference type="GO" id="GO:0009307">
    <property type="term" value="P:DNA restriction-modification system"/>
    <property type="evidence" value="ECO:0007669"/>
    <property type="project" value="UniProtKB-KW"/>
</dbReference>
<dbReference type="STRING" id="698762.SAMN00808754_0026"/>
<dbReference type="RefSeq" id="WP_084662946.1">
    <property type="nucleotide sequence ID" value="NZ_LT838272.1"/>
</dbReference>
<dbReference type="GO" id="GO:0009007">
    <property type="term" value="F:site-specific DNA-methyltransferase (adenine-specific) activity"/>
    <property type="evidence" value="ECO:0007669"/>
    <property type="project" value="TreeGrafter"/>
</dbReference>
<dbReference type="PANTHER" id="PTHR13370:SF3">
    <property type="entry name" value="TRNA (GUANINE(10)-N2)-METHYLTRANSFERASE HOMOLOG"/>
    <property type="match status" value="1"/>
</dbReference>
<keyword evidence="8" id="KW-1185">Reference proteome</keyword>
<dbReference type="SUPFAM" id="SSF53335">
    <property type="entry name" value="S-adenosyl-L-methionine-dependent methyltransferases"/>
    <property type="match status" value="1"/>
</dbReference>
<dbReference type="Gene3D" id="3.40.50.150">
    <property type="entry name" value="Vaccinia Virus protein VP39"/>
    <property type="match status" value="1"/>
</dbReference>
<proteinExistence type="inferred from homology"/>
<dbReference type="PANTHER" id="PTHR13370">
    <property type="entry name" value="RNA METHYLASE-RELATED"/>
    <property type="match status" value="1"/>
</dbReference>
<evidence type="ECO:0000259" key="6">
    <source>
        <dbReference type="Pfam" id="PF01555"/>
    </source>
</evidence>
<dbReference type="GO" id="GO:0008170">
    <property type="term" value="F:N-methyltransferase activity"/>
    <property type="evidence" value="ECO:0007669"/>
    <property type="project" value="InterPro"/>
</dbReference>
<evidence type="ECO:0000256" key="3">
    <source>
        <dbReference type="ARBA" id="ARBA00022679"/>
    </source>
</evidence>
<accession>A0A1W1V569</accession>
<dbReference type="GO" id="GO:0032259">
    <property type="term" value="P:methylation"/>
    <property type="evidence" value="ECO:0007669"/>
    <property type="project" value="UniProtKB-KW"/>
</dbReference>
<evidence type="ECO:0000313" key="8">
    <source>
        <dbReference type="Proteomes" id="UP000192569"/>
    </source>
</evidence>
<name>A0A1W1V569_9FIRM</name>
<keyword evidence="4" id="KW-0680">Restriction system</keyword>
<dbReference type="InterPro" id="IPR002941">
    <property type="entry name" value="DNA_methylase_N4/N6"/>
</dbReference>
<organism evidence="7 8">
    <name type="scientific">Thermanaeromonas toyohensis ToBE</name>
    <dbReference type="NCBI Taxonomy" id="698762"/>
    <lineage>
        <taxon>Bacteria</taxon>
        <taxon>Bacillati</taxon>
        <taxon>Bacillota</taxon>
        <taxon>Clostridia</taxon>
        <taxon>Neomoorellales</taxon>
        <taxon>Neomoorellaceae</taxon>
        <taxon>Thermanaeromonas</taxon>
    </lineage>
</organism>
<dbReference type="AlphaFoldDB" id="A0A1W1V569"/>
<dbReference type="GO" id="GO:0003677">
    <property type="term" value="F:DNA binding"/>
    <property type="evidence" value="ECO:0007669"/>
    <property type="project" value="InterPro"/>
</dbReference>
<dbReference type="InterPro" id="IPR029063">
    <property type="entry name" value="SAM-dependent_MTases_sf"/>
</dbReference>
<dbReference type="REBASE" id="196846">
    <property type="entry name" value="M.TtoToBEORF26P"/>
</dbReference>
<dbReference type="PROSITE" id="PS00092">
    <property type="entry name" value="N6_MTASE"/>
    <property type="match status" value="1"/>
</dbReference>
<evidence type="ECO:0000256" key="2">
    <source>
        <dbReference type="ARBA" id="ARBA00022603"/>
    </source>
</evidence>
<dbReference type="InterPro" id="IPR001091">
    <property type="entry name" value="RM_Methyltransferase"/>
</dbReference>
<keyword evidence="2 7" id="KW-0489">Methyltransferase</keyword>
<evidence type="ECO:0000256" key="4">
    <source>
        <dbReference type="ARBA" id="ARBA00022747"/>
    </source>
</evidence>
<dbReference type="PRINTS" id="PR00508">
    <property type="entry name" value="S21N4MTFRASE"/>
</dbReference>
<dbReference type="EMBL" id="LT838272">
    <property type="protein sequence ID" value="SMB88589.1"/>
    <property type="molecule type" value="Genomic_DNA"/>
</dbReference>
<evidence type="ECO:0000313" key="7">
    <source>
        <dbReference type="EMBL" id="SMB88589.1"/>
    </source>
</evidence>
<reference evidence="7 8" key="1">
    <citation type="submission" date="2017-04" db="EMBL/GenBank/DDBJ databases">
        <authorList>
            <person name="Afonso C.L."/>
            <person name="Miller P.J."/>
            <person name="Scott M.A."/>
            <person name="Spackman E."/>
            <person name="Goraichik I."/>
            <person name="Dimitrov K.M."/>
            <person name="Suarez D.L."/>
            <person name="Swayne D.E."/>
        </authorList>
    </citation>
    <scope>NUCLEOTIDE SEQUENCE [LARGE SCALE GENOMIC DNA]</scope>
    <source>
        <strain evidence="7 8">ToBE</strain>
    </source>
</reference>
<protein>
    <recommendedName>
        <fullName evidence="5">Methyltransferase</fullName>
        <ecNumber evidence="5">2.1.1.-</ecNumber>
    </recommendedName>
</protein>
<dbReference type="Pfam" id="PF01555">
    <property type="entry name" value="N6_N4_Mtase"/>
    <property type="match status" value="1"/>
</dbReference>
<gene>
    <name evidence="7" type="ORF">SAMN00808754_0026</name>
</gene>
<dbReference type="Proteomes" id="UP000192569">
    <property type="component" value="Chromosome I"/>
</dbReference>
<dbReference type="OrthoDB" id="9773571at2"/>
<dbReference type="EC" id="2.1.1.-" evidence="5"/>
<feature type="domain" description="DNA methylase N-4/N-6" evidence="6">
    <location>
        <begin position="55"/>
        <end position="280"/>
    </location>
</feature>